<evidence type="ECO:0000313" key="6">
    <source>
        <dbReference type="EMBL" id="GJT75551.1"/>
    </source>
</evidence>
<evidence type="ECO:0000256" key="3">
    <source>
        <dbReference type="SAM" id="MobiDB-lite"/>
    </source>
</evidence>
<dbReference type="InterPro" id="IPR050951">
    <property type="entry name" value="Retrovirus_Pol_polyprotein"/>
</dbReference>
<dbReference type="Gene3D" id="3.30.420.10">
    <property type="entry name" value="Ribonuclease H-like superfamily/Ribonuclease H"/>
    <property type="match status" value="2"/>
</dbReference>
<keyword evidence="7" id="KW-1185">Reference proteome</keyword>
<feature type="compositionally biased region" description="Acidic residues" evidence="3">
    <location>
        <begin position="1498"/>
        <end position="1507"/>
    </location>
</feature>
<sequence length="1696" mass="194879">MVIELGSFDIIIGMDWLSQYDAAILCGSKKVRIPLEGKTLVIEGDRNNSRLKIVSCIKAQKYIEKGCELFLAQVTEQESKEKRLEDFPVVRDFPKVFPDELPGLPPPRQVEFRIDLIPGAAPVARAPYRLAPSEIKELSKQLQELLEKGFIRPSIVPNGEIGLFVKKKDDVRYKEEHGKHLKTILNLLRSEKLYDKFSNCDFWLDSVQFLGHVIDSSGVHVDPAKIEAIKNWAAPTTPMEVRDFSGLAGYYRRFIKEFSLISKPLTKLTKKHKPYVWGEDEEEAFQTLKLKLCSAPILSLPEGSEDFVVYCDASLKRFGAFLMQREKEENIGAEGFRGEGEPFEVRSDGTKCLKGRVRLPLFRGLRGLIMLSEHQKPSGFQQQKIPVWKWERITMDFITKLLRTPSGYDSIWVIVDRLTKSAHFILMNEKYKMEKLTRLYLKEISEKPIQTLEDMLCACVIEFGSGWDKHLPLAEFSYNNSYHASIKAAPFEALYGRKCRSPIIGMLVSRQKSYADVRRKPLEFEVGEKVSDIKLDLTESFKGIHNTFHVSNLKKCLSDEDLIIPLDEVLEVKVIPGSDRKPALSFMKPFGCHVTILNTIDHLGKFDEKADEGFFIGYSTNSKAFRGINLMVVQTQDPPFSSNSKDSPDAGFKPSREEEKKDAKDLGNEDYTEEPRVNQEKDVNFNITNNINTVSPTDNAASIKDNAVDENIVYGCADDLNMPNLEEIIYSDDDEDVSTEADMNNLDTFIPQRTNHKDFQNYLFACFLSQEEPKKVGVQSIKDPSWIEAMQEELLQFKLQEVWTLVELPNRKRAIGTKWVFRNKKDERDFMVYQMDVKSAFLCGKIKEEVYVCQPPGFEDPDFPDRVYKVEKALYGLHQAPRAWYETLSTYLLDNGFQRGKIDKTLFIKRDKSDILLVQVYVDDIIFGFTRKKMCTEFEKMMHKKFQMSSMGELTFFLGLQVKQKEDGIFISQDKYVNEILNKFGFSDVKTTSTPMETQKTLLKDADGEDVDEYLYRSMIGSLMYLTSSRPDIMFAVCACARYQVDPKVSHPHAVKRIFRYLKGQPKLGLWYLKDSPFDLVSYTDSDYAGASLDKKSTTRGCQFLGCRLISWQCKKQIVVANSTTKAEYIAASNCYGQVLWIQNQLLDYRYNFMHTKIHIDNESTICIVKNSVFHSMTKHIKIRHHFIKDSNEKKLIQMIKIHTNQNVAYLLTKAFDATTKVKTVNGEVQIQALVHKKKVIITEASLTLMGYENLTQKLTFYKAFFSPQWKFLIHTILQCLSAKTTAWNEFSSNMASAIICLATNKKFNFYKYIFDNMVKNLEGEVKFLMYLRFVQVFLDKQDEGMSKHKEIYVTPSHTKKVFANMKRPGKDFSSRVTPLFPTMMVQAQEESRRKQRKDTEVPQPSDSTVDVADENVPTHSNDPLLSGEDRLKPNELMELCTNLSQRVLDLEKTKTSQATEITKLKKRFKKLEKKGGSRTHRLRRLYKVGRSARVVSSEDEGLGDQEDTSKQGRKIDEIDQDAKVTLVDETQGRYGDNLMFDTNVLDNEEVFVEQDMVEKEVDMAEKDVSTADPVTTTGEVVTTANVEVSTARLTKDTITDELTLAQTLIEIKTQLEAELEEEEKLVRQREEDANIAEWDDVQATMDADYELGARLQAEEQGKLTIKERSRLFMELMDKRKNHFARLRAEEQKTTN</sequence>
<feature type="region of interest" description="Disordered" evidence="3">
    <location>
        <begin position="1494"/>
        <end position="1513"/>
    </location>
</feature>
<dbReference type="SUPFAM" id="SSF56672">
    <property type="entry name" value="DNA/RNA polymerases"/>
    <property type="match status" value="2"/>
</dbReference>
<reference evidence="6" key="1">
    <citation type="journal article" date="2022" name="Int. J. Mol. Sci.">
        <title>Draft Genome of Tanacetum Coccineum: Genomic Comparison of Closely Related Tanacetum-Family Plants.</title>
        <authorList>
            <person name="Yamashiro T."/>
            <person name="Shiraishi A."/>
            <person name="Nakayama K."/>
            <person name="Satake H."/>
        </authorList>
    </citation>
    <scope>NUCLEOTIDE SEQUENCE</scope>
</reference>
<dbReference type="InterPro" id="IPR043128">
    <property type="entry name" value="Rev_trsase/Diguanyl_cyclase"/>
</dbReference>
<evidence type="ECO:0000313" key="7">
    <source>
        <dbReference type="Proteomes" id="UP001151760"/>
    </source>
</evidence>
<feature type="domain" description="Reverse transcriptase Ty1/copia-type" evidence="4">
    <location>
        <begin position="828"/>
        <end position="997"/>
    </location>
</feature>
<dbReference type="Gene3D" id="3.10.10.10">
    <property type="entry name" value="HIV Type 1 Reverse Transcriptase, subunit A, domain 1"/>
    <property type="match status" value="1"/>
</dbReference>
<keyword evidence="1" id="KW-0511">Multifunctional enzyme</keyword>
<evidence type="ECO:0000256" key="1">
    <source>
        <dbReference type="ARBA" id="ARBA00023268"/>
    </source>
</evidence>
<feature type="compositionally biased region" description="Basic and acidic residues" evidence="3">
    <location>
        <begin position="1390"/>
        <end position="1401"/>
    </location>
</feature>
<organism evidence="6 7">
    <name type="scientific">Tanacetum coccineum</name>
    <dbReference type="NCBI Taxonomy" id="301880"/>
    <lineage>
        <taxon>Eukaryota</taxon>
        <taxon>Viridiplantae</taxon>
        <taxon>Streptophyta</taxon>
        <taxon>Embryophyta</taxon>
        <taxon>Tracheophyta</taxon>
        <taxon>Spermatophyta</taxon>
        <taxon>Magnoliopsida</taxon>
        <taxon>eudicotyledons</taxon>
        <taxon>Gunneridae</taxon>
        <taxon>Pentapetalae</taxon>
        <taxon>asterids</taxon>
        <taxon>campanulids</taxon>
        <taxon>Asterales</taxon>
        <taxon>Asteraceae</taxon>
        <taxon>Asteroideae</taxon>
        <taxon>Anthemideae</taxon>
        <taxon>Anthemidinae</taxon>
        <taxon>Tanacetum</taxon>
    </lineage>
</organism>
<dbReference type="Pfam" id="PF08284">
    <property type="entry name" value="RVP_2"/>
    <property type="match status" value="1"/>
</dbReference>
<feature type="domain" description="Reverse transcriptase/retrotransposon-derived protein RNase H-like" evidence="5">
    <location>
        <begin position="277"/>
        <end position="329"/>
    </location>
</feature>
<accession>A0ABQ5GK18</accession>
<dbReference type="PANTHER" id="PTHR37984:SF5">
    <property type="entry name" value="PROTEIN NYNRIN-LIKE"/>
    <property type="match status" value="1"/>
</dbReference>
<feature type="region of interest" description="Disordered" evidence="3">
    <location>
        <begin position="636"/>
        <end position="681"/>
    </location>
</feature>
<reference evidence="6" key="2">
    <citation type="submission" date="2022-01" db="EMBL/GenBank/DDBJ databases">
        <authorList>
            <person name="Yamashiro T."/>
            <person name="Shiraishi A."/>
            <person name="Satake H."/>
            <person name="Nakayama K."/>
        </authorList>
    </citation>
    <scope>NUCLEOTIDE SEQUENCE</scope>
</reference>
<protein>
    <submittedName>
        <fullName evidence="6">Ribonuclease H-like domain-containing protein</fullName>
    </submittedName>
</protein>
<feature type="coiled-coil region" evidence="2">
    <location>
        <begin position="1606"/>
        <end position="1633"/>
    </location>
</feature>
<dbReference type="Gene3D" id="3.30.70.270">
    <property type="match status" value="2"/>
</dbReference>
<gene>
    <name evidence="6" type="ORF">Tco_1042276</name>
</gene>
<feature type="compositionally biased region" description="Basic and acidic residues" evidence="3">
    <location>
        <begin position="654"/>
        <end position="681"/>
    </location>
</feature>
<dbReference type="InterPro" id="IPR013103">
    <property type="entry name" value="RVT_2"/>
</dbReference>
<feature type="region of interest" description="Disordered" evidence="3">
    <location>
        <begin position="1387"/>
        <end position="1430"/>
    </location>
</feature>
<dbReference type="Pfam" id="PF17919">
    <property type="entry name" value="RT_RNaseH_2"/>
    <property type="match status" value="1"/>
</dbReference>
<dbReference type="PANTHER" id="PTHR37984">
    <property type="entry name" value="PROTEIN CBG26694"/>
    <property type="match status" value="1"/>
</dbReference>
<dbReference type="InterPro" id="IPR043502">
    <property type="entry name" value="DNA/RNA_pol_sf"/>
</dbReference>
<dbReference type="SUPFAM" id="SSF53098">
    <property type="entry name" value="Ribonuclease H-like"/>
    <property type="match status" value="1"/>
</dbReference>
<dbReference type="EMBL" id="BQNB010018541">
    <property type="protein sequence ID" value="GJT75551.1"/>
    <property type="molecule type" value="Genomic_DNA"/>
</dbReference>
<keyword evidence="2" id="KW-0175">Coiled coil</keyword>
<dbReference type="InterPro" id="IPR041577">
    <property type="entry name" value="RT_RNaseH_2"/>
</dbReference>
<feature type="compositionally biased region" description="Polar residues" evidence="3">
    <location>
        <begin position="636"/>
        <end position="645"/>
    </location>
</feature>
<evidence type="ECO:0000259" key="4">
    <source>
        <dbReference type="Pfam" id="PF07727"/>
    </source>
</evidence>
<evidence type="ECO:0000256" key="2">
    <source>
        <dbReference type="SAM" id="Coils"/>
    </source>
</evidence>
<evidence type="ECO:0000259" key="5">
    <source>
        <dbReference type="Pfam" id="PF17919"/>
    </source>
</evidence>
<comment type="caution">
    <text evidence="6">The sequence shown here is derived from an EMBL/GenBank/DDBJ whole genome shotgun (WGS) entry which is preliminary data.</text>
</comment>
<dbReference type="CDD" id="cd09272">
    <property type="entry name" value="RNase_HI_RT_Ty1"/>
    <property type="match status" value="1"/>
</dbReference>
<dbReference type="Proteomes" id="UP001151760">
    <property type="component" value="Unassembled WGS sequence"/>
</dbReference>
<dbReference type="Pfam" id="PF07727">
    <property type="entry name" value="RVT_2"/>
    <property type="match status" value="1"/>
</dbReference>
<dbReference type="InterPro" id="IPR036397">
    <property type="entry name" value="RNaseH_sf"/>
</dbReference>
<name>A0ABQ5GK18_9ASTR</name>
<proteinExistence type="predicted"/>
<dbReference type="InterPro" id="IPR012337">
    <property type="entry name" value="RNaseH-like_sf"/>
</dbReference>